<evidence type="ECO:0000256" key="7">
    <source>
        <dbReference type="ARBA" id="ARBA00022840"/>
    </source>
</evidence>
<protein>
    <recommendedName>
        <fullName evidence="3 9">4-diphosphocytidyl-2-C-methyl-D-erythritol kinase</fullName>
        <shortName evidence="9">CMK</shortName>
        <ecNumber evidence="2 9">2.7.1.148</ecNumber>
    </recommendedName>
    <alternativeName>
        <fullName evidence="8 9">4-(cytidine-5'-diphospho)-2-C-methyl-D-erythritol kinase</fullName>
    </alternativeName>
</protein>
<dbReference type="SUPFAM" id="SSF55060">
    <property type="entry name" value="GHMP Kinase, C-terminal domain"/>
    <property type="match status" value="1"/>
</dbReference>
<keyword evidence="13" id="KW-1185">Reference proteome</keyword>
<evidence type="ECO:0000256" key="4">
    <source>
        <dbReference type="ARBA" id="ARBA00022679"/>
    </source>
</evidence>
<keyword evidence="6 9" id="KW-0418">Kinase</keyword>
<accession>A0A1I7AR99</accession>
<dbReference type="GO" id="GO:0050515">
    <property type="term" value="F:4-(cytidine 5'-diphospho)-2-C-methyl-D-erythritol kinase activity"/>
    <property type="evidence" value="ECO:0007669"/>
    <property type="project" value="UniProtKB-UniRule"/>
</dbReference>
<evidence type="ECO:0000256" key="6">
    <source>
        <dbReference type="ARBA" id="ARBA00022777"/>
    </source>
</evidence>
<dbReference type="GO" id="GO:0016114">
    <property type="term" value="P:terpenoid biosynthetic process"/>
    <property type="evidence" value="ECO:0007669"/>
    <property type="project" value="UniProtKB-UniRule"/>
</dbReference>
<comment type="catalytic activity">
    <reaction evidence="9">
        <text>4-CDP-2-C-methyl-D-erythritol + ATP = 4-CDP-2-C-methyl-D-erythritol 2-phosphate + ADP + H(+)</text>
        <dbReference type="Rhea" id="RHEA:18437"/>
        <dbReference type="ChEBI" id="CHEBI:15378"/>
        <dbReference type="ChEBI" id="CHEBI:30616"/>
        <dbReference type="ChEBI" id="CHEBI:57823"/>
        <dbReference type="ChEBI" id="CHEBI:57919"/>
        <dbReference type="ChEBI" id="CHEBI:456216"/>
        <dbReference type="EC" id="2.7.1.148"/>
    </reaction>
</comment>
<comment type="similarity">
    <text evidence="1 9">Belongs to the GHMP kinase family. IspE subfamily.</text>
</comment>
<dbReference type="PANTHER" id="PTHR43527">
    <property type="entry name" value="4-DIPHOSPHOCYTIDYL-2-C-METHYL-D-ERYTHRITOL KINASE, CHLOROPLASTIC"/>
    <property type="match status" value="1"/>
</dbReference>
<dbReference type="Proteomes" id="UP000236454">
    <property type="component" value="Unassembled WGS sequence"/>
</dbReference>
<evidence type="ECO:0000256" key="8">
    <source>
        <dbReference type="ARBA" id="ARBA00032554"/>
    </source>
</evidence>
<dbReference type="InterPro" id="IPR036554">
    <property type="entry name" value="GHMP_kinase_C_sf"/>
</dbReference>
<sequence length="267" mass="29657">MICFPGCKINLGLNVLAKREDGYHTIQSVLYPIAWQDILEVIKSDIFQFSSSGLDIPGDQKNNLCVQAYELLRADYDLTPVKIHLHKIIPMGGGLGGGSSDGAYTLLLLNDLFELNLSEDQLCTYAARLGSDCPFFIRNHTQYATETGTTLTNIALDLKGYYIKLLNIGVHVSTAEAYGNIQFLEGLKDPKEVVNLPMEDWRDNLTNSFEASVFPNHPELAEIKEELYKEGAVYAAMTGSGSTMFGIYKEEPKLSFDHVSFEKVLAL</sequence>
<keyword evidence="9" id="KW-0414">Isoprene biosynthesis</keyword>
<dbReference type="HAMAP" id="MF_00061">
    <property type="entry name" value="IspE"/>
    <property type="match status" value="1"/>
</dbReference>
<gene>
    <name evidence="9" type="primary">ispE</name>
    <name evidence="12" type="ORF">SAMN05216474_2330</name>
</gene>
<feature type="active site" evidence="9">
    <location>
        <position position="132"/>
    </location>
</feature>
<dbReference type="InterPro" id="IPR013750">
    <property type="entry name" value="GHMP_kinase_C_dom"/>
</dbReference>
<dbReference type="EMBL" id="FPAS01000003">
    <property type="protein sequence ID" value="SFT77442.1"/>
    <property type="molecule type" value="Genomic_DNA"/>
</dbReference>
<name>A0A1I7AR99_9FLAO</name>
<feature type="domain" description="GHMP kinase C-terminal" evidence="11">
    <location>
        <begin position="199"/>
        <end position="252"/>
    </location>
</feature>
<evidence type="ECO:0000256" key="5">
    <source>
        <dbReference type="ARBA" id="ARBA00022741"/>
    </source>
</evidence>
<evidence type="ECO:0000256" key="9">
    <source>
        <dbReference type="HAMAP-Rule" id="MF_00061"/>
    </source>
</evidence>
<dbReference type="InterPro" id="IPR014721">
    <property type="entry name" value="Ribsml_uS5_D2-typ_fold_subgr"/>
</dbReference>
<dbReference type="NCBIfam" id="TIGR00154">
    <property type="entry name" value="ispE"/>
    <property type="match status" value="1"/>
</dbReference>
<evidence type="ECO:0000256" key="3">
    <source>
        <dbReference type="ARBA" id="ARBA00017473"/>
    </source>
</evidence>
<dbReference type="GO" id="GO:0019288">
    <property type="term" value="P:isopentenyl diphosphate biosynthetic process, methylerythritol 4-phosphate pathway"/>
    <property type="evidence" value="ECO:0007669"/>
    <property type="project" value="UniProtKB-UniRule"/>
</dbReference>
<evidence type="ECO:0000313" key="13">
    <source>
        <dbReference type="Proteomes" id="UP000236454"/>
    </source>
</evidence>
<dbReference type="InterPro" id="IPR004424">
    <property type="entry name" value="IspE"/>
</dbReference>
<comment type="pathway">
    <text evidence="9">Isoprenoid biosynthesis; isopentenyl diphosphate biosynthesis via DXP pathway; isopentenyl diphosphate from 1-deoxy-D-xylulose 5-phosphate: step 3/6.</text>
</comment>
<dbReference type="RefSeq" id="WP_090249840.1">
    <property type="nucleotide sequence ID" value="NZ_FPAS01000003.1"/>
</dbReference>
<evidence type="ECO:0000256" key="2">
    <source>
        <dbReference type="ARBA" id="ARBA00012052"/>
    </source>
</evidence>
<keyword evidence="4 9" id="KW-0808">Transferase</keyword>
<dbReference type="InterPro" id="IPR020568">
    <property type="entry name" value="Ribosomal_Su5_D2-typ_SF"/>
</dbReference>
<dbReference type="Pfam" id="PF00288">
    <property type="entry name" value="GHMP_kinases_N"/>
    <property type="match status" value="1"/>
</dbReference>
<keyword evidence="7 9" id="KW-0067">ATP-binding</keyword>
<dbReference type="GO" id="GO:0005524">
    <property type="term" value="F:ATP binding"/>
    <property type="evidence" value="ECO:0007669"/>
    <property type="project" value="UniProtKB-UniRule"/>
</dbReference>
<dbReference type="InterPro" id="IPR006204">
    <property type="entry name" value="GHMP_kinase_N_dom"/>
</dbReference>
<evidence type="ECO:0000256" key="1">
    <source>
        <dbReference type="ARBA" id="ARBA00009684"/>
    </source>
</evidence>
<dbReference type="Gene3D" id="3.30.230.10">
    <property type="match status" value="1"/>
</dbReference>
<organism evidence="12 13">
    <name type="scientific">Lishizhenia tianjinensis</name>
    <dbReference type="NCBI Taxonomy" id="477690"/>
    <lineage>
        <taxon>Bacteria</taxon>
        <taxon>Pseudomonadati</taxon>
        <taxon>Bacteroidota</taxon>
        <taxon>Flavobacteriia</taxon>
        <taxon>Flavobacteriales</taxon>
        <taxon>Crocinitomicaceae</taxon>
        <taxon>Lishizhenia</taxon>
    </lineage>
</organism>
<dbReference type="STRING" id="477690.SAMN05216474_2330"/>
<dbReference type="PIRSF" id="PIRSF010376">
    <property type="entry name" value="IspE"/>
    <property type="match status" value="1"/>
</dbReference>
<evidence type="ECO:0000259" key="11">
    <source>
        <dbReference type="Pfam" id="PF08544"/>
    </source>
</evidence>
<dbReference type="Pfam" id="PF08544">
    <property type="entry name" value="GHMP_kinases_C"/>
    <property type="match status" value="1"/>
</dbReference>
<dbReference type="SUPFAM" id="SSF54211">
    <property type="entry name" value="Ribosomal protein S5 domain 2-like"/>
    <property type="match status" value="1"/>
</dbReference>
<feature type="domain" description="GHMP kinase N-terminal" evidence="10">
    <location>
        <begin position="63"/>
        <end position="137"/>
    </location>
</feature>
<dbReference type="UniPathway" id="UPA00056">
    <property type="reaction ID" value="UER00094"/>
</dbReference>
<dbReference type="PANTHER" id="PTHR43527:SF2">
    <property type="entry name" value="4-DIPHOSPHOCYTIDYL-2-C-METHYL-D-ERYTHRITOL KINASE, CHLOROPLASTIC"/>
    <property type="match status" value="1"/>
</dbReference>
<feature type="binding site" evidence="9">
    <location>
        <begin position="90"/>
        <end position="100"/>
    </location>
    <ligand>
        <name>ATP</name>
        <dbReference type="ChEBI" id="CHEBI:30616"/>
    </ligand>
</feature>
<dbReference type="Gene3D" id="3.30.70.890">
    <property type="entry name" value="GHMP kinase, C-terminal domain"/>
    <property type="match status" value="1"/>
</dbReference>
<proteinExistence type="inferred from homology"/>
<comment type="function">
    <text evidence="9">Catalyzes the phosphorylation of the position 2 hydroxy group of 4-diphosphocytidyl-2C-methyl-D-erythritol.</text>
</comment>
<evidence type="ECO:0000259" key="10">
    <source>
        <dbReference type="Pfam" id="PF00288"/>
    </source>
</evidence>
<dbReference type="EC" id="2.7.1.148" evidence="2 9"/>
<feature type="active site" evidence="9">
    <location>
        <position position="8"/>
    </location>
</feature>
<reference evidence="12 13" key="1">
    <citation type="submission" date="2016-10" db="EMBL/GenBank/DDBJ databases">
        <authorList>
            <person name="de Groot N.N."/>
        </authorList>
    </citation>
    <scope>NUCLEOTIDE SEQUENCE [LARGE SCALE GENOMIC DNA]</scope>
    <source>
        <strain evidence="12 13">CGMCC 1.7005</strain>
    </source>
</reference>
<keyword evidence="5 9" id="KW-0547">Nucleotide-binding</keyword>
<dbReference type="AlphaFoldDB" id="A0A1I7AR99"/>
<dbReference type="OrthoDB" id="9809438at2"/>
<evidence type="ECO:0000313" key="12">
    <source>
        <dbReference type="EMBL" id="SFT77442.1"/>
    </source>
</evidence>